<evidence type="ECO:0000313" key="1">
    <source>
        <dbReference type="EMBL" id="MCP9611087.1"/>
    </source>
</evidence>
<protein>
    <submittedName>
        <fullName evidence="1">DUF3289 family protein</fullName>
    </submittedName>
</protein>
<reference evidence="1 2" key="1">
    <citation type="submission" date="2022-07" db="EMBL/GenBank/DDBJ databases">
        <title>Fecal culturing of patients with breast cancer.</title>
        <authorList>
            <person name="Teng N.M.Y."/>
            <person name="Kiu R."/>
            <person name="Evans R."/>
            <person name="Baker D.J."/>
            <person name="Zenner C."/>
            <person name="Robinson S.D."/>
            <person name="Hall L.J."/>
        </authorList>
    </citation>
    <scope>NUCLEOTIDE SEQUENCE [LARGE SCALE GENOMIC DNA]</scope>
    <source>
        <strain evidence="1 2">LH1063</strain>
    </source>
</reference>
<proteinExistence type="predicted"/>
<dbReference type="Proteomes" id="UP001205603">
    <property type="component" value="Unassembled WGS sequence"/>
</dbReference>
<gene>
    <name evidence="1" type="ORF">NMU02_03145</name>
</gene>
<name>A0ABT1MEN1_9BACT</name>
<sequence>MAGDVIKLSVEYCRQAKPEVVIPEEKVTQATKDSVKWMVKIDNQEERLVINDEVIKGGRISLEVLEKWAGKEITIMPYLVTVSKKKAVTIIVKKVFPMLILQGKRRKGMNRSNSETAADLLYGDYTMDESGFNKLKQQLISIFVSEKKKKQEDAEKYADQRINKVRSFARKSDDNLFKIFNNEIEWYSMGKLEDVAHKMVAKMKANKGGEFSDAVLTGKVKEHDSSKSFINHVKKAIIEYLSKNKGRFENLNITDGSTGVLYQYLLDHGVQTPTFNDKISGLGITIHDVWAYQVFITDYAINGNNFTAKLEFIYWDHFGLDYPDIVNYDNDIFYSWFVLQHFKNYQPFITKIIINETCNGTF</sequence>
<dbReference type="RefSeq" id="WP_255025742.1">
    <property type="nucleotide sequence ID" value="NZ_JANDHW010000002.1"/>
</dbReference>
<dbReference type="Pfam" id="PF11692">
    <property type="entry name" value="DUF3289"/>
    <property type="match status" value="1"/>
</dbReference>
<accession>A0ABT1MEN1</accession>
<dbReference type="EMBL" id="JANDHW010000002">
    <property type="protein sequence ID" value="MCP9611087.1"/>
    <property type="molecule type" value="Genomic_DNA"/>
</dbReference>
<comment type="caution">
    <text evidence="1">The sequence shown here is derived from an EMBL/GenBank/DDBJ whole genome shotgun (WGS) entry which is preliminary data.</text>
</comment>
<evidence type="ECO:0000313" key="2">
    <source>
        <dbReference type="Proteomes" id="UP001205603"/>
    </source>
</evidence>
<organism evidence="1 2">
    <name type="scientific">Coprobacter tertius</name>
    <dbReference type="NCBI Taxonomy" id="2944915"/>
    <lineage>
        <taxon>Bacteria</taxon>
        <taxon>Pseudomonadati</taxon>
        <taxon>Bacteroidota</taxon>
        <taxon>Bacteroidia</taxon>
        <taxon>Bacteroidales</taxon>
        <taxon>Barnesiellaceae</taxon>
        <taxon>Coprobacter</taxon>
    </lineage>
</organism>
<dbReference type="InterPro" id="IPR017483">
    <property type="entry name" value="CHP03034"/>
</dbReference>
<keyword evidence="2" id="KW-1185">Reference proteome</keyword>